<dbReference type="RefSeq" id="WP_195642449.1">
    <property type="nucleotide sequence ID" value="NZ_JADMQI010000021.1"/>
</dbReference>
<evidence type="ECO:0000313" key="1">
    <source>
        <dbReference type="EMBL" id="MCG4691029.1"/>
    </source>
</evidence>
<gene>
    <name evidence="1" type="ORF">L0N01_20825</name>
</gene>
<proteinExistence type="predicted"/>
<evidence type="ECO:0008006" key="3">
    <source>
        <dbReference type="Google" id="ProtNLM"/>
    </source>
</evidence>
<dbReference type="EMBL" id="JAKNGO010000086">
    <property type="protein sequence ID" value="MCG4691029.1"/>
    <property type="molecule type" value="Genomic_DNA"/>
</dbReference>
<dbReference type="Proteomes" id="UP001200843">
    <property type="component" value="Unassembled WGS sequence"/>
</dbReference>
<dbReference type="AlphaFoldDB" id="A0AAW5BMY1"/>
<name>A0AAW5BMY1_PHOVU</name>
<comment type="caution">
    <text evidence="1">The sequence shown here is derived from an EMBL/GenBank/DDBJ whole genome shotgun (WGS) entry which is preliminary data.</text>
</comment>
<accession>A0AAW5BMY1</accession>
<evidence type="ECO:0000313" key="2">
    <source>
        <dbReference type="Proteomes" id="UP001200843"/>
    </source>
</evidence>
<sequence length="97" mass="11024">MTYKEAQSYLNRIREFAIGASVRGRIIEHLFSIGSTDWEEMTGFMNLRIRKGEEAALLEYDSLGKSLSVYGVSVKDSGGTPHWEMTIMDSWELTLTN</sequence>
<organism evidence="1 2">
    <name type="scientific">Phocaeicola vulgatus</name>
    <name type="common">Bacteroides vulgatus</name>
    <dbReference type="NCBI Taxonomy" id="821"/>
    <lineage>
        <taxon>Bacteria</taxon>
        <taxon>Pseudomonadati</taxon>
        <taxon>Bacteroidota</taxon>
        <taxon>Bacteroidia</taxon>
        <taxon>Bacteroidales</taxon>
        <taxon>Bacteroidaceae</taxon>
        <taxon>Phocaeicola</taxon>
    </lineage>
</organism>
<reference evidence="1" key="1">
    <citation type="submission" date="2022-01" db="EMBL/GenBank/DDBJ databases">
        <title>Collection of gut derived symbiotic bacterial strains cultured from healthy donors.</title>
        <authorList>
            <person name="Lin H."/>
            <person name="Kohout C."/>
            <person name="Waligurski E."/>
            <person name="Pamer E.G."/>
        </authorList>
    </citation>
    <scope>NUCLEOTIDE SEQUENCE</scope>
    <source>
        <strain evidence="1">DFI.6.72</strain>
    </source>
</reference>
<protein>
    <recommendedName>
        <fullName evidence="3">DUF2693 domain-containing protein</fullName>
    </recommendedName>
</protein>